<evidence type="ECO:0000259" key="1">
    <source>
        <dbReference type="Pfam" id="PF10062"/>
    </source>
</evidence>
<name>A0A423NBH7_PSEFL</name>
<feature type="domain" description="DUF2300" evidence="1">
    <location>
        <begin position="2"/>
        <end position="88"/>
    </location>
</feature>
<dbReference type="Proteomes" id="UP000283619">
    <property type="component" value="Unassembled WGS sequence"/>
</dbReference>
<accession>A0A423NBH7</accession>
<gene>
    <name evidence="2" type="ORF">BK673_30270</name>
</gene>
<dbReference type="EMBL" id="MOBZ01000292">
    <property type="protein sequence ID" value="RON95599.1"/>
    <property type="molecule type" value="Genomic_DNA"/>
</dbReference>
<evidence type="ECO:0000313" key="2">
    <source>
        <dbReference type="EMBL" id="RON95599.1"/>
    </source>
</evidence>
<reference evidence="2 3" key="1">
    <citation type="submission" date="2016-10" db="EMBL/GenBank/DDBJ databases">
        <title>Comparative genome analysis of multiple Pseudomonas spp. focuses on biocontrol and plant growth promoting traits.</title>
        <authorList>
            <person name="Tao X.-Y."/>
            <person name="Taylor C.G."/>
        </authorList>
    </citation>
    <scope>NUCLEOTIDE SEQUENCE [LARGE SCALE GENOMIC DNA]</scope>
    <source>
        <strain evidence="2 3">36G2</strain>
    </source>
</reference>
<organism evidence="2 3">
    <name type="scientific">Pseudomonas fluorescens</name>
    <dbReference type="NCBI Taxonomy" id="294"/>
    <lineage>
        <taxon>Bacteria</taxon>
        <taxon>Pseudomonadati</taxon>
        <taxon>Pseudomonadota</taxon>
        <taxon>Gammaproteobacteria</taxon>
        <taxon>Pseudomonadales</taxon>
        <taxon>Pseudomonadaceae</taxon>
        <taxon>Pseudomonas</taxon>
    </lineage>
</organism>
<evidence type="ECO:0000313" key="3">
    <source>
        <dbReference type="Proteomes" id="UP000283619"/>
    </source>
</evidence>
<dbReference type="AlphaFoldDB" id="A0A423NBH7"/>
<protein>
    <recommendedName>
        <fullName evidence="1">DUF2300 domain-containing protein</fullName>
    </recommendedName>
</protein>
<dbReference type="Pfam" id="PF10062">
    <property type="entry name" value="DUF2300"/>
    <property type="match status" value="1"/>
</dbReference>
<dbReference type="InterPro" id="IPR018748">
    <property type="entry name" value="DUF2300_secreted"/>
</dbReference>
<sequence length="105" mass="12255">MDNPVASCEALPAAQDWLQKQRRGWRQRLESEVGYNEVNTFAVCRLAFGNPYVDRERQRIYVRGVLSLQDRLDLTHEYLHLAFDAHPNGQDETYIEGLARHLLLE</sequence>
<proteinExistence type="predicted"/>
<comment type="caution">
    <text evidence="2">The sequence shown here is derived from an EMBL/GenBank/DDBJ whole genome shotgun (WGS) entry which is preliminary data.</text>
</comment>